<dbReference type="PROSITE" id="PS50043">
    <property type="entry name" value="HTH_LUXR_2"/>
    <property type="match status" value="1"/>
</dbReference>
<evidence type="ECO:0000256" key="1">
    <source>
        <dbReference type="ARBA" id="ARBA00022553"/>
    </source>
</evidence>
<dbReference type="PROSITE" id="PS50110">
    <property type="entry name" value="RESPONSE_REGULATORY"/>
    <property type="match status" value="1"/>
</dbReference>
<protein>
    <submittedName>
        <fullName evidence="8">DNA-binding response regulator</fullName>
    </submittedName>
</protein>
<dbReference type="Gene3D" id="3.40.50.2300">
    <property type="match status" value="1"/>
</dbReference>
<dbReference type="CDD" id="cd17535">
    <property type="entry name" value="REC_NarL-like"/>
    <property type="match status" value="1"/>
</dbReference>
<evidence type="ECO:0000313" key="8">
    <source>
        <dbReference type="EMBL" id="REL26959.1"/>
    </source>
</evidence>
<reference evidence="8 9" key="1">
    <citation type="submission" date="2018-08" db="EMBL/GenBank/DDBJ databases">
        <title>Thalassotalea euphylliae genome.</title>
        <authorList>
            <person name="Summers S."/>
            <person name="Rice S.A."/>
            <person name="Freckelton M.L."/>
            <person name="Nedved B.T."/>
            <person name="Hadfield M.G."/>
        </authorList>
    </citation>
    <scope>NUCLEOTIDE SEQUENCE [LARGE SCALE GENOMIC DNA]</scope>
    <source>
        <strain evidence="8 9">H1</strain>
    </source>
</reference>
<feature type="modified residue" description="4-aspartylphosphate" evidence="5">
    <location>
        <position position="54"/>
    </location>
</feature>
<evidence type="ECO:0000256" key="3">
    <source>
        <dbReference type="ARBA" id="ARBA00023125"/>
    </source>
</evidence>
<dbReference type="SMART" id="SM00421">
    <property type="entry name" value="HTH_LUXR"/>
    <property type="match status" value="1"/>
</dbReference>
<dbReference type="CDD" id="cd06170">
    <property type="entry name" value="LuxR_C_like"/>
    <property type="match status" value="1"/>
</dbReference>
<dbReference type="SUPFAM" id="SSF46894">
    <property type="entry name" value="C-terminal effector domain of the bipartite response regulators"/>
    <property type="match status" value="1"/>
</dbReference>
<evidence type="ECO:0000256" key="5">
    <source>
        <dbReference type="PROSITE-ProRule" id="PRU00169"/>
    </source>
</evidence>
<evidence type="ECO:0000256" key="4">
    <source>
        <dbReference type="ARBA" id="ARBA00023163"/>
    </source>
</evidence>
<dbReference type="PRINTS" id="PR00038">
    <property type="entry name" value="HTHLUXR"/>
</dbReference>
<dbReference type="SMART" id="SM00448">
    <property type="entry name" value="REC"/>
    <property type="match status" value="1"/>
</dbReference>
<evidence type="ECO:0000259" key="7">
    <source>
        <dbReference type="PROSITE" id="PS50110"/>
    </source>
</evidence>
<keyword evidence="1 5" id="KW-0597">Phosphoprotein</keyword>
<keyword evidence="3 8" id="KW-0238">DNA-binding</keyword>
<dbReference type="OrthoDB" id="9796655at2"/>
<dbReference type="InterPro" id="IPR011006">
    <property type="entry name" value="CheY-like_superfamily"/>
</dbReference>
<dbReference type="SUPFAM" id="SSF52172">
    <property type="entry name" value="CheY-like"/>
    <property type="match status" value="1"/>
</dbReference>
<name>A0A3E0TQY3_9GAMM</name>
<dbReference type="RefSeq" id="WP_116008060.1">
    <property type="nucleotide sequence ID" value="NZ_QUOU01000001.1"/>
</dbReference>
<dbReference type="EMBL" id="QUOU01000001">
    <property type="protein sequence ID" value="REL26959.1"/>
    <property type="molecule type" value="Genomic_DNA"/>
</dbReference>
<sequence length="206" mass="22854">MIKLLIVDEQPIFREGLIYRISFEAEINVSGEAANSREALTLLTLNAYDVVVIDISMPNIDCIHLLEAIKDRNLQCKVVMLSMYNKRDCILAAIRYGVAGFMLKNVTSDELVDAIKIVAKGKTYFSGEIIEVMSEQLSAGTLADITHRERLVLHLVSQGLNEKCIAIELGISARTVETHKRNIKRKLGIDSTIGLVRYAMECGLAG</sequence>
<dbReference type="PANTHER" id="PTHR43214:SF41">
    <property type="entry name" value="NITRATE_NITRITE RESPONSE REGULATOR PROTEIN NARP"/>
    <property type="match status" value="1"/>
</dbReference>
<comment type="caution">
    <text evidence="8">The sequence shown here is derived from an EMBL/GenBank/DDBJ whole genome shotgun (WGS) entry which is preliminary data.</text>
</comment>
<dbReference type="Pfam" id="PF00196">
    <property type="entry name" value="GerE"/>
    <property type="match status" value="1"/>
</dbReference>
<gene>
    <name evidence="8" type="ORF">DXX93_10500</name>
</gene>
<feature type="domain" description="Response regulatory" evidence="7">
    <location>
        <begin position="3"/>
        <end position="119"/>
    </location>
</feature>
<dbReference type="InterPro" id="IPR058245">
    <property type="entry name" value="NreC/VraR/RcsB-like_REC"/>
</dbReference>
<dbReference type="GO" id="GO:0000160">
    <property type="term" value="P:phosphorelay signal transduction system"/>
    <property type="evidence" value="ECO:0007669"/>
    <property type="project" value="InterPro"/>
</dbReference>
<dbReference type="Pfam" id="PF00072">
    <property type="entry name" value="Response_reg"/>
    <property type="match status" value="1"/>
</dbReference>
<dbReference type="GO" id="GO:0006355">
    <property type="term" value="P:regulation of DNA-templated transcription"/>
    <property type="evidence" value="ECO:0007669"/>
    <property type="project" value="InterPro"/>
</dbReference>
<dbReference type="GO" id="GO:0003677">
    <property type="term" value="F:DNA binding"/>
    <property type="evidence" value="ECO:0007669"/>
    <property type="project" value="UniProtKB-KW"/>
</dbReference>
<evidence type="ECO:0000256" key="2">
    <source>
        <dbReference type="ARBA" id="ARBA00023015"/>
    </source>
</evidence>
<proteinExistence type="predicted"/>
<evidence type="ECO:0000259" key="6">
    <source>
        <dbReference type="PROSITE" id="PS50043"/>
    </source>
</evidence>
<organism evidence="8 9">
    <name type="scientific">Thalassotalea euphylliae</name>
    <dbReference type="NCBI Taxonomy" id="1655234"/>
    <lineage>
        <taxon>Bacteria</taxon>
        <taxon>Pseudomonadati</taxon>
        <taxon>Pseudomonadota</taxon>
        <taxon>Gammaproteobacteria</taxon>
        <taxon>Alteromonadales</taxon>
        <taxon>Colwelliaceae</taxon>
        <taxon>Thalassotalea</taxon>
    </lineage>
</organism>
<dbReference type="InterPro" id="IPR016032">
    <property type="entry name" value="Sig_transdc_resp-reg_C-effctor"/>
</dbReference>
<dbReference type="Proteomes" id="UP000256478">
    <property type="component" value="Unassembled WGS sequence"/>
</dbReference>
<dbReference type="InterPro" id="IPR039420">
    <property type="entry name" value="WalR-like"/>
</dbReference>
<evidence type="ECO:0000313" key="9">
    <source>
        <dbReference type="Proteomes" id="UP000256478"/>
    </source>
</evidence>
<dbReference type="AlphaFoldDB" id="A0A3E0TQY3"/>
<keyword evidence="2" id="KW-0805">Transcription regulation</keyword>
<dbReference type="PANTHER" id="PTHR43214">
    <property type="entry name" value="TWO-COMPONENT RESPONSE REGULATOR"/>
    <property type="match status" value="1"/>
</dbReference>
<keyword evidence="4" id="KW-0804">Transcription</keyword>
<accession>A0A3E0TQY3</accession>
<feature type="domain" description="HTH luxR-type" evidence="6">
    <location>
        <begin position="138"/>
        <end position="203"/>
    </location>
</feature>
<dbReference type="InterPro" id="IPR000792">
    <property type="entry name" value="Tscrpt_reg_LuxR_C"/>
</dbReference>
<dbReference type="InterPro" id="IPR001789">
    <property type="entry name" value="Sig_transdc_resp-reg_receiver"/>
</dbReference>